<dbReference type="RefSeq" id="WP_146532115.1">
    <property type="nucleotide sequence ID" value="NZ_SJPX01000001.1"/>
</dbReference>
<comment type="caution">
    <text evidence="2">The sequence shown here is derived from an EMBL/GenBank/DDBJ whole genome shotgun (WGS) entry which is preliminary data.</text>
</comment>
<organism evidence="2 3">
    <name type="scientific">Rubripirellula reticaptiva</name>
    <dbReference type="NCBI Taxonomy" id="2528013"/>
    <lineage>
        <taxon>Bacteria</taxon>
        <taxon>Pseudomonadati</taxon>
        <taxon>Planctomycetota</taxon>
        <taxon>Planctomycetia</taxon>
        <taxon>Pirellulales</taxon>
        <taxon>Pirellulaceae</taxon>
        <taxon>Rubripirellula</taxon>
    </lineage>
</organism>
<sequence length="113" mass="12890">MAHLAGFYGRPTEWFVAYFPVPIILNFWPLLFAVGSIAWWDKHGGWIVSVSIVFVVMFIAQFTQTIICRATFEFSMPLGIGSLLMAATMSAIPVLIVIAVFQQREYQFARLRR</sequence>
<feature type="transmembrane region" description="Helical" evidence="1">
    <location>
        <begin position="46"/>
        <end position="67"/>
    </location>
</feature>
<dbReference type="AlphaFoldDB" id="A0A5C6F9P8"/>
<proteinExistence type="predicted"/>
<protein>
    <submittedName>
        <fullName evidence="2">Uncharacterized protein</fullName>
    </submittedName>
</protein>
<keyword evidence="1" id="KW-0472">Membrane</keyword>
<gene>
    <name evidence="2" type="ORF">Poly59_00830</name>
</gene>
<dbReference type="EMBL" id="SJPX01000001">
    <property type="protein sequence ID" value="TWU57177.1"/>
    <property type="molecule type" value="Genomic_DNA"/>
</dbReference>
<dbReference type="Proteomes" id="UP000317977">
    <property type="component" value="Unassembled WGS sequence"/>
</dbReference>
<accession>A0A5C6F9P8</accession>
<reference evidence="2 3" key="1">
    <citation type="submission" date="2019-02" db="EMBL/GenBank/DDBJ databases">
        <title>Deep-cultivation of Planctomycetes and their phenomic and genomic characterization uncovers novel biology.</title>
        <authorList>
            <person name="Wiegand S."/>
            <person name="Jogler M."/>
            <person name="Boedeker C."/>
            <person name="Pinto D."/>
            <person name="Vollmers J."/>
            <person name="Rivas-Marin E."/>
            <person name="Kohn T."/>
            <person name="Peeters S.H."/>
            <person name="Heuer A."/>
            <person name="Rast P."/>
            <person name="Oberbeckmann S."/>
            <person name="Bunk B."/>
            <person name="Jeske O."/>
            <person name="Meyerdierks A."/>
            <person name="Storesund J.E."/>
            <person name="Kallscheuer N."/>
            <person name="Luecker S."/>
            <person name="Lage O.M."/>
            <person name="Pohl T."/>
            <person name="Merkel B.J."/>
            <person name="Hornburger P."/>
            <person name="Mueller R.-W."/>
            <person name="Bruemmer F."/>
            <person name="Labrenz M."/>
            <person name="Spormann A.M."/>
            <person name="Op Den Camp H."/>
            <person name="Overmann J."/>
            <person name="Amann R."/>
            <person name="Jetten M.S.M."/>
            <person name="Mascher T."/>
            <person name="Medema M.H."/>
            <person name="Devos D.P."/>
            <person name="Kaster A.-K."/>
            <person name="Ovreas L."/>
            <person name="Rohde M."/>
            <person name="Galperin M.Y."/>
            <person name="Jogler C."/>
        </authorList>
    </citation>
    <scope>NUCLEOTIDE SEQUENCE [LARGE SCALE GENOMIC DNA]</scope>
    <source>
        <strain evidence="2 3">Poly59</strain>
    </source>
</reference>
<evidence type="ECO:0000256" key="1">
    <source>
        <dbReference type="SAM" id="Phobius"/>
    </source>
</evidence>
<evidence type="ECO:0000313" key="2">
    <source>
        <dbReference type="EMBL" id="TWU57177.1"/>
    </source>
</evidence>
<feature type="transmembrane region" description="Helical" evidence="1">
    <location>
        <begin position="15"/>
        <end position="39"/>
    </location>
</feature>
<name>A0A5C6F9P8_9BACT</name>
<keyword evidence="1" id="KW-1133">Transmembrane helix</keyword>
<feature type="transmembrane region" description="Helical" evidence="1">
    <location>
        <begin position="79"/>
        <end position="101"/>
    </location>
</feature>
<evidence type="ECO:0000313" key="3">
    <source>
        <dbReference type="Proteomes" id="UP000317977"/>
    </source>
</evidence>
<keyword evidence="1" id="KW-0812">Transmembrane</keyword>
<keyword evidence="3" id="KW-1185">Reference proteome</keyword>